<feature type="transmembrane region" description="Helical" evidence="5">
    <location>
        <begin position="7"/>
        <end position="27"/>
    </location>
</feature>
<dbReference type="OrthoDB" id="191139at2759"/>
<dbReference type="PANTHER" id="PTHR31419:SF1">
    <property type="entry name" value="PROTEIN PIN-LIKES 6"/>
    <property type="match status" value="1"/>
</dbReference>
<feature type="transmembrane region" description="Helical" evidence="5">
    <location>
        <begin position="157"/>
        <end position="175"/>
    </location>
</feature>
<feature type="transmembrane region" description="Helical" evidence="5">
    <location>
        <begin position="104"/>
        <end position="124"/>
    </location>
</feature>
<reference evidence="6" key="1">
    <citation type="submission" date="2021-02" db="EMBL/GenBank/DDBJ databases">
        <authorList>
            <person name="Dougan E. K."/>
            <person name="Rhodes N."/>
            <person name="Thang M."/>
            <person name="Chan C."/>
        </authorList>
    </citation>
    <scope>NUCLEOTIDE SEQUENCE</scope>
</reference>
<evidence type="ECO:0000256" key="3">
    <source>
        <dbReference type="ARBA" id="ARBA00022989"/>
    </source>
</evidence>
<evidence type="ECO:0000256" key="5">
    <source>
        <dbReference type="SAM" id="Phobius"/>
    </source>
</evidence>
<keyword evidence="2 5" id="KW-0812">Transmembrane</keyword>
<dbReference type="EMBL" id="CAJNJA010005228">
    <property type="protein sequence ID" value="CAE7186090.1"/>
    <property type="molecule type" value="Genomic_DNA"/>
</dbReference>
<dbReference type="GO" id="GO:0016020">
    <property type="term" value="C:membrane"/>
    <property type="evidence" value="ECO:0007669"/>
    <property type="project" value="UniProtKB-SubCell"/>
</dbReference>
<sequence length="316" mass="33710">MTLFTEAILVSVYANSEALLICCAGAYAMHKKWYMACVGSAIVMIIGALMGQLGAFLLRLQPPYSKILILSTTFGNCGALPYVLLPPIVSNWKRVNENPEDALVEGFAVISLFATVWTMALFFIGRPYALSMKPQTGTAESEAEAEGILRKLRAVDSVVWCALAGIAVGCAAPLRDFLSDRAEGPLRFVGSFASNFGPAGVPLSTMILGGSLYMGARAEIQRRRARKERPEEEASEGSQLLRLSLGAAFIKLLLMPAISIPLLVLAVNVGALPEDQPMLFMVLVIQTGVPSAQTALALLVSAGLQKQAGQMSSLDV</sequence>
<feature type="transmembrane region" description="Helical" evidence="5">
    <location>
        <begin position="33"/>
        <end position="58"/>
    </location>
</feature>
<feature type="transmembrane region" description="Helical" evidence="5">
    <location>
        <begin position="67"/>
        <end position="84"/>
    </location>
</feature>
<evidence type="ECO:0000256" key="4">
    <source>
        <dbReference type="ARBA" id="ARBA00023136"/>
    </source>
</evidence>
<evidence type="ECO:0000256" key="2">
    <source>
        <dbReference type="ARBA" id="ARBA00022692"/>
    </source>
</evidence>
<keyword evidence="4 5" id="KW-0472">Membrane</keyword>
<dbReference type="Proteomes" id="UP000601435">
    <property type="component" value="Unassembled WGS sequence"/>
</dbReference>
<dbReference type="PANTHER" id="PTHR31419">
    <property type="entry name" value="PROTEIN PIN-LIKES 2"/>
    <property type="match status" value="1"/>
</dbReference>
<dbReference type="InterPro" id="IPR004776">
    <property type="entry name" value="Mem_transp_PIN-like"/>
</dbReference>
<name>A0A812IX34_9DINO</name>
<dbReference type="InterPro" id="IPR039305">
    <property type="entry name" value="PILS2/6"/>
</dbReference>
<organism evidence="6 7">
    <name type="scientific">Symbiodinium necroappetens</name>
    <dbReference type="NCBI Taxonomy" id="1628268"/>
    <lineage>
        <taxon>Eukaryota</taxon>
        <taxon>Sar</taxon>
        <taxon>Alveolata</taxon>
        <taxon>Dinophyceae</taxon>
        <taxon>Suessiales</taxon>
        <taxon>Symbiodiniaceae</taxon>
        <taxon>Symbiodinium</taxon>
    </lineage>
</organism>
<feature type="transmembrane region" description="Helical" evidence="5">
    <location>
        <begin position="278"/>
        <end position="304"/>
    </location>
</feature>
<gene>
    <name evidence="6" type="primary">PILS5</name>
    <name evidence="6" type="ORF">SNEC2469_LOCUS906</name>
</gene>
<proteinExistence type="predicted"/>
<dbReference type="GO" id="GO:0055085">
    <property type="term" value="P:transmembrane transport"/>
    <property type="evidence" value="ECO:0007669"/>
    <property type="project" value="InterPro"/>
</dbReference>
<evidence type="ECO:0000313" key="6">
    <source>
        <dbReference type="EMBL" id="CAE7186090.1"/>
    </source>
</evidence>
<dbReference type="Pfam" id="PF03547">
    <property type="entry name" value="Mem_trans"/>
    <property type="match status" value="1"/>
</dbReference>
<feature type="transmembrane region" description="Helical" evidence="5">
    <location>
        <begin position="252"/>
        <end position="272"/>
    </location>
</feature>
<keyword evidence="7" id="KW-1185">Reference proteome</keyword>
<keyword evidence="3 5" id="KW-1133">Transmembrane helix</keyword>
<protein>
    <submittedName>
        <fullName evidence="6">PILS5 protein</fullName>
    </submittedName>
</protein>
<comment type="caution">
    <text evidence="6">The sequence shown here is derived from an EMBL/GenBank/DDBJ whole genome shotgun (WGS) entry which is preliminary data.</text>
</comment>
<dbReference type="AlphaFoldDB" id="A0A812IX34"/>
<accession>A0A812IX34</accession>
<evidence type="ECO:0000313" key="7">
    <source>
        <dbReference type="Proteomes" id="UP000601435"/>
    </source>
</evidence>
<evidence type="ECO:0000256" key="1">
    <source>
        <dbReference type="ARBA" id="ARBA00004141"/>
    </source>
</evidence>
<comment type="subcellular location">
    <subcellularLocation>
        <location evidence="1">Membrane</location>
        <topology evidence="1">Multi-pass membrane protein</topology>
    </subcellularLocation>
</comment>
<feature type="transmembrane region" description="Helical" evidence="5">
    <location>
        <begin position="195"/>
        <end position="216"/>
    </location>
</feature>